<dbReference type="AlphaFoldDB" id="A0AAD4LCP5"/>
<reference evidence="2" key="1">
    <citation type="submission" date="2022-01" db="EMBL/GenBank/DDBJ databases">
        <title>Comparative genomics reveals a dynamic genome evolution in the ectomycorrhizal milk-cap (Lactarius) mushrooms.</title>
        <authorList>
            <consortium name="DOE Joint Genome Institute"/>
            <person name="Lebreton A."/>
            <person name="Tang N."/>
            <person name="Kuo A."/>
            <person name="LaButti K."/>
            <person name="Drula E."/>
            <person name="Barry K."/>
            <person name="Clum A."/>
            <person name="Lipzen A."/>
            <person name="Mousain D."/>
            <person name="Ng V."/>
            <person name="Wang R."/>
            <person name="Wang X."/>
            <person name="Dai Y."/>
            <person name="Henrissat B."/>
            <person name="Grigoriev I.V."/>
            <person name="Guerin-Laguette A."/>
            <person name="Yu F."/>
            <person name="Martin F.M."/>
        </authorList>
    </citation>
    <scope>NUCLEOTIDE SEQUENCE</scope>
    <source>
        <strain evidence="2">QP</strain>
    </source>
</reference>
<sequence>MSLDRNLFTLNIVPNERDPAVQDLVLPSGVVHYFKEREAGTSYRINLFDPMSQSMLASATAPHASSKHKTIELHNPTQVVEFKSTGTLVFKWGFTWEEHVFEWKREECYLIRKPDPAVLVAITKDTAGKSRTATVQVLDYNLNRFDIADRKGLEIALLTTLLTIQDMAAANNSPADPVILAPPVQPEAPPTPPPRPAPKTGVNRIAEMHALRYEPNEVTVNEEGSIDDYGEYAEGLLADDAMLFITVRSASPADVSRVLQVVEQVKRLRHKREVTAGALREELHQYVIYDAEPRAPRRIMLDDPPANTYTPPTSLTVHLSKIPMPELSPRPVVPKSQQQPAHPRTFPMPATGRAQPPPPRLSHKSSSSLLLSRPPQPRNQRGYSMAFSAGATPPLPPQPQSTQQTAWRGSLWGRSRK</sequence>
<feature type="compositionally biased region" description="Low complexity" evidence="1">
    <location>
        <begin position="364"/>
        <end position="373"/>
    </location>
</feature>
<comment type="caution">
    <text evidence="2">The sequence shown here is derived from an EMBL/GenBank/DDBJ whole genome shotgun (WGS) entry which is preliminary data.</text>
</comment>
<dbReference type="Proteomes" id="UP001201163">
    <property type="component" value="Unassembled WGS sequence"/>
</dbReference>
<gene>
    <name evidence="2" type="ORF">EDB92DRAFT_1948914</name>
</gene>
<accession>A0AAD4LCP5</accession>
<keyword evidence="3" id="KW-1185">Reference proteome</keyword>
<name>A0AAD4LCP5_9AGAM</name>
<protein>
    <submittedName>
        <fullName evidence="2">Uncharacterized protein</fullName>
    </submittedName>
</protein>
<feature type="region of interest" description="Disordered" evidence="1">
    <location>
        <begin position="324"/>
        <end position="417"/>
    </location>
</feature>
<evidence type="ECO:0000313" key="2">
    <source>
        <dbReference type="EMBL" id="KAH8986878.1"/>
    </source>
</evidence>
<evidence type="ECO:0000313" key="3">
    <source>
        <dbReference type="Proteomes" id="UP001201163"/>
    </source>
</evidence>
<dbReference type="EMBL" id="JAKELL010000051">
    <property type="protein sequence ID" value="KAH8986878.1"/>
    <property type="molecule type" value="Genomic_DNA"/>
</dbReference>
<evidence type="ECO:0000256" key="1">
    <source>
        <dbReference type="SAM" id="MobiDB-lite"/>
    </source>
</evidence>
<organism evidence="2 3">
    <name type="scientific">Lactarius akahatsu</name>
    <dbReference type="NCBI Taxonomy" id="416441"/>
    <lineage>
        <taxon>Eukaryota</taxon>
        <taxon>Fungi</taxon>
        <taxon>Dikarya</taxon>
        <taxon>Basidiomycota</taxon>
        <taxon>Agaricomycotina</taxon>
        <taxon>Agaricomycetes</taxon>
        <taxon>Russulales</taxon>
        <taxon>Russulaceae</taxon>
        <taxon>Lactarius</taxon>
    </lineage>
</organism>
<proteinExistence type="predicted"/>